<dbReference type="Proteomes" id="UP000011116">
    <property type="component" value="Chromosome 1H"/>
</dbReference>
<reference evidence="2" key="2">
    <citation type="submission" date="2020-10" db="EMBL/GenBank/DDBJ databases">
        <authorList>
            <person name="Scholz U."/>
            <person name="Mascher M."/>
            <person name="Fiebig A."/>
        </authorList>
    </citation>
    <scope>NUCLEOTIDE SEQUENCE [LARGE SCALE GENOMIC DNA]</scope>
    <source>
        <strain evidence="2">cv. Morex</strain>
    </source>
</reference>
<evidence type="ECO:0000313" key="2">
    <source>
        <dbReference type="EnsemblPlants" id="HORVU.MOREX.r3.1HG0027050.1.CDS1"/>
    </source>
</evidence>
<dbReference type="AlphaFoldDB" id="A0A8I6WNM4"/>
<dbReference type="InterPro" id="IPR012337">
    <property type="entry name" value="RNaseH-like_sf"/>
</dbReference>
<reference evidence="2" key="3">
    <citation type="submission" date="2022-01" db="UniProtKB">
        <authorList>
            <consortium name="EnsemblPlants"/>
        </authorList>
    </citation>
    <scope>IDENTIFICATION</scope>
    <source>
        <strain evidence="2">subsp. vulgare</strain>
    </source>
</reference>
<organism evidence="2 3">
    <name type="scientific">Hordeum vulgare subsp. vulgare</name>
    <name type="common">Domesticated barley</name>
    <dbReference type="NCBI Taxonomy" id="112509"/>
    <lineage>
        <taxon>Eukaryota</taxon>
        <taxon>Viridiplantae</taxon>
        <taxon>Streptophyta</taxon>
        <taxon>Embryophyta</taxon>
        <taxon>Tracheophyta</taxon>
        <taxon>Spermatophyta</taxon>
        <taxon>Magnoliopsida</taxon>
        <taxon>Liliopsida</taxon>
        <taxon>Poales</taxon>
        <taxon>Poaceae</taxon>
        <taxon>BOP clade</taxon>
        <taxon>Pooideae</taxon>
        <taxon>Triticodae</taxon>
        <taxon>Triticeae</taxon>
        <taxon>Hordeinae</taxon>
        <taxon>Hordeum</taxon>
    </lineage>
</organism>
<dbReference type="Gramene" id="HORVU.MOREX.r3.1HG0027050.1">
    <property type="protein sequence ID" value="HORVU.MOREX.r3.1HG0027050.1.CDS1"/>
    <property type="gene ID" value="HORVU.MOREX.r3.1HG0027050"/>
</dbReference>
<dbReference type="PANTHER" id="PTHR45749">
    <property type="match status" value="1"/>
</dbReference>
<dbReference type="EnsemblPlants" id="HORVU.MOREX.r3.1HG0027050.1">
    <property type="protein sequence ID" value="HORVU.MOREX.r3.1HG0027050.1.CDS1"/>
    <property type="gene ID" value="HORVU.MOREX.r3.1HG0027050"/>
</dbReference>
<evidence type="ECO:0000313" key="3">
    <source>
        <dbReference type="Proteomes" id="UP000011116"/>
    </source>
</evidence>
<protein>
    <recommendedName>
        <fullName evidence="1">HAT C-terminal dimerisation domain-containing protein</fullName>
    </recommendedName>
</protein>
<sequence length="102" mass="11590">MALPHTLMSADQIFEFVRVAECYPNISIAYRILLTVPVTIASAERSFSKLKLLKNYLRSTMSQERLNGLAKCCIERNMLDIIDLDIAIDDFASTNARKSRFS</sequence>
<dbReference type="InterPro" id="IPR008906">
    <property type="entry name" value="HATC_C_dom"/>
</dbReference>
<dbReference type="PANTHER" id="PTHR45749:SF35">
    <property type="entry name" value="AC-LIKE TRANSPOSASE-RELATED"/>
    <property type="match status" value="1"/>
</dbReference>
<dbReference type="GO" id="GO:0046983">
    <property type="term" value="F:protein dimerization activity"/>
    <property type="evidence" value="ECO:0007669"/>
    <property type="project" value="InterPro"/>
</dbReference>
<accession>A0A8I6WNM4</accession>
<feature type="domain" description="HAT C-terminal dimerisation" evidence="1">
    <location>
        <begin position="20"/>
        <end position="78"/>
    </location>
</feature>
<evidence type="ECO:0000259" key="1">
    <source>
        <dbReference type="Pfam" id="PF05699"/>
    </source>
</evidence>
<dbReference type="SUPFAM" id="SSF53098">
    <property type="entry name" value="Ribonuclease H-like"/>
    <property type="match status" value="1"/>
</dbReference>
<name>A0A8I6WNM4_HORVV</name>
<proteinExistence type="predicted"/>
<dbReference type="Pfam" id="PF05699">
    <property type="entry name" value="Dimer_Tnp_hAT"/>
    <property type="match status" value="1"/>
</dbReference>
<reference evidence="3" key="1">
    <citation type="journal article" date="2012" name="Nature">
        <title>A physical, genetic and functional sequence assembly of the barley genome.</title>
        <authorList>
            <consortium name="The International Barley Genome Sequencing Consortium"/>
            <person name="Mayer K.F."/>
            <person name="Waugh R."/>
            <person name="Brown J.W."/>
            <person name="Schulman A."/>
            <person name="Langridge P."/>
            <person name="Platzer M."/>
            <person name="Fincher G.B."/>
            <person name="Muehlbauer G.J."/>
            <person name="Sato K."/>
            <person name="Close T.J."/>
            <person name="Wise R.P."/>
            <person name="Stein N."/>
        </authorList>
    </citation>
    <scope>NUCLEOTIDE SEQUENCE [LARGE SCALE GENOMIC DNA]</scope>
    <source>
        <strain evidence="3">cv. Morex</strain>
    </source>
</reference>
<keyword evidence="3" id="KW-1185">Reference proteome</keyword>